<evidence type="ECO:0000313" key="2">
    <source>
        <dbReference type="Proteomes" id="UP001732700"/>
    </source>
</evidence>
<evidence type="ECO:0000313" key="1">
    <source>
        <dbReference type="EnsemblPlants" id="AVESA.00010b.r2.4AG0647980.1.CDS.1"/>
    </source>
</evidence>
<proteinExistence type="predicted"/>
<sequence>MEEGEKNLVADTAGKEKEPEPEPEERLSFEPTEDELVLHFLRPQLRGFEPRVPGAVVEEADPCAVPPWELLARHGLLERGRGYFFAARRRGTTHVRRTPAGGAGSWMHSGNREQGRSVTALGVVARWCRTRYYFYEVGGGAGRRSTGWVMAEYEITDPGCYRRADEGEEDEYWVLCHVRRSSIRTAGGGGKTPPSRRRVLV</sequence>
<dbReference type="Proteomes" id="UP001732700">
    <property type="component" value="Chromosome 4A"/>
</dbReference>
<dbReference type="EnsemblPlants" id="AVESA.00010b.r2.4AG0647980.1">
    <property type="protein sequence ID" value="AVESA.00010b.r2.4AG0647980.1.CDS.1"/>
    <property type="gene ID" value="AVESA.00010b.r2.4AG0647980"/>
</dbReference>
<keyword evidence="2" id="KW-1185">Reference proteome</keyword>
<accession>A0ACD5WK39</accession>
<reference evidence="1" key="1">
    <citation type="submission" date="2021-05" db="EMBL/GenBank/DDBJ databases">
        <authorList>
            <person name="Scholz U."/>
            <person name="Mascher M."/>
            <person name="Fiebig A."/>
        </authorList>
    </citation>
    <scope>NUCLEOTIDE SEQUENCE [LARGE SCALE GENOMIC DNA]</scope>
</reference>
<protein>
    <submittedName>
        <fullName evidence="1">Uncharacterized protein</fullName>
    </submittedName>
</protein>
<name>A0ACD5WK39_AVESA</name>
<reference evidence="1" key="2">
    <citation type="submission" date="2025-09" db="UniProtKB">
        <authorList>
            <consortium name="EnsemblPlants"/>
        </authorList>
    </citation>
    <scope>IDENTIFICATION</scope>
</reference>
<organism evidence="1 2">
    <name type="scientific">Avena sativa</name>
    <name type="common">Oat</name>
    <dbReference type="NCBI Taxonomy" id="4498"/>
    <lineage>
        <taxon>Eukaryota</taxon>
        <taxon>Viridiplantae</taxon>
        <taxon>Streptophyta</taxon>
        <taxon>Embryophyta</taxon>
        <taxon>Tracheophyta</taxon>
        <taxon>Spermatophyta</taxon>
        <taxon>Magnoliopsida</taxon>
        <taxon>Liliopsida</taxon>
        <taxon>Poales</taxon>
        <taxon>Poaceae</taxon>
        <taxon>BOP clade</taxon>
        <taxon>Pooideae</taxon>
        <taxon>Poodae</taxon>
        <taxon>Poeae</taxon>
        <taxon>Poeae Chloroplast Group 1 (Aveneae type)</taxon>
        <taxon>Aveninae</taxon>
        <taxon>Avena</taxon>
    </lineage>
</organism>